<dbReference type="PANTHER" id="PTHR18887:SF5">
    <property type="entry name" value="GOLGIN SUBFAMILY B MEMBER 1-LIKE"/>
    <property type="match status" value="1"/>
</dbReference>
<feature type="coiled-coil region" evidence="1">
    <location>
        <begin position="279"/>
        <end position="327"/>
    </location>
</feature>
<feature type="coiled-coil region" evidence="1">
    <location>
        <begin position="4793"/>
        <end position="4949"/>
    </location>
</feature>
<feature type="transmembrane region" description="Helical" evidence="3">
    <location>
        <begin position="5703"/>
        <end position="5721"/>
    </location>
</feature>
<feature type="coiled-coil region" evidence="1">
    <location>
        <begin position="1394"/>
        <end position="1484"/>
    </location>
</feature>
<feature type="coiled-coil region" evidence="1">
    <location>
        <begin position="5363"/>
        <end position="5442"/>
    </location>
</feature>
<keyword evidence="3" id="KW-1133">Transmembrane helix</keyword>
<feature type="coiled-coil region" evidence="1">
    <location>
        <begin position="1131"/>
        <end position="1302"/>
    </location>
</feature>
<feature type="coiled-coil region" evidence="1">
    <location>
        <begin position="41"/>
        <end position="152"/>
    </location>
</feature>
<keyword evidence="4" id="KW-1185">Reference proteome</keyword>
<reference evidence="5" key="1">
    <citation type="submission" date="2025-08" db="UniProtKB">
        <authorList>
            <consortium name="RefSeq"/>
        </authorList>
    </citation>
    <scope>IDENTIFICATION</scope>
</reference>
<proteinExistence type="predicted"/>
<dbReference type="GO" id="GO:0005794">
    <property type="term" value="C:Golgi apparatus"/>
    <property type="evidence" value="ECO:0007669"/>
    <property type="project" value="InterPro"/>
</dbReference>
<feature type="coiled-coil region" evidence="1">
    <location>
        <begin position="5129"/>
        <end position="5156"/>
    </location>
</feature>
<feature type="coiled-coil region" evidence="1">
    <location>
        <begin position="3028"/>
        <end position="3266"/>
    </location>
</feature>
<feature type="coiled-coil region" evidence="1">
    <location>
        <begin position="3383"/>
        <end position="3449"/>
    </location>
</feature>
<dbReference type="Gene3D" id="1.10.287.1490">
    <property type="match status" value="3"/>
</dbReference>
<organism evidence="4 5">
    <name type="scientific">Biomphalaria glabrata</name>
    <name type="common">Bloodfluke planorb</name>
    <name type="synonym">Freshwater snail</name>
    <dbReference type="NCBI Taxonomy" id="6526"/>
    <lineage>
        <taxon>Eukaryota</taxon>
        <taxon>Metazoa</taxon>
        <taxon>Spiralia</taxon>
        <taxon>Lophotrochozoa</taxon>
        <taxon>Mollusca</taxon>
        <taxon>Gastropoda</taxon>
        <taxon>Heterobranchia</taxon>
        <taxon>Euthyneura</taxon>
        <taxon>Panpulmonata</taxon>
        <taxon>Hygrophila</taxon>
        <taxon>Lymnaeoidea</taxon>
        <taxon>Planorbidae</taxon>
        <taxon>Biomphalaria</taxon>
    </lineage>
</organism>
<feature type="coiled-coil region" evidence="1">
    <location>
        <begin position="2559"/>
        <end position="2638"/>
    </location>
</feature>
<feature type="coiled-coil region" evidence="1">
    <location>
        <begin position="5033"/>
        <end position="5099"/>
    </location>
</feature>
<feature type="coiled-coil region" evidence="1">
    <location>
        <begin position="1881"/>
        <end position="2007"/>
    </location>
</feature>
<feature type="coiled-coil region" evidence="1">
    <location>
        <begin position="489"/>
        <end position="695"/>
    </location>
</feature>
<feature type="coiled-coil region" evidence="1">
    <location>
        <begin position="4680"/>
        <end position="4764"/>
    </location>
</feature>
<evidence type="ECO:0000256" key="2">
    <source>
        <dbReference type="SAM" id="MobiDB-lite"/>
    </source>
</evidence>
<feature type="coiled-coil region" evidence="1">
    <location>
        <begin position="369"/>
        <end position="396"/>
    </location>
</feature>
<feature type="coiled-coil region" evidence="1">
    <location>
        <begin position="4615"/>
        <end position="4649"/>
    </location>
</feature>
<feature type="coiled-coil region" evidence="1">
    <location>
        <begin position="3709"/>
        <end position="3973"/>
    </location>
</feature>
<evidence type="ECO:0000256" key="1">
    <source>
        <dbReference type="SAM" id="Coils"/>
    </source>
</evidence>
<feature type="region of interest" description="Disordered" evidence="2">
    <location>
        <begin position="4650"/>
        <end position="4675"/>
    </location>
</feature>
<dbReference type="GeneID" id="106068108"/>
<gene>
    <name evidence="5" type="primary">LOC106068108</name>
</gene>
<name>A0A9W3AM83_BIOGL</name>
<keyword evidence="3" id="KW-0812">Transmembrane</keyword>
<feature type="coiled-coil region" evidence="1">
    <location>
        <begin position="4422"/>
        <end position="4537"/>
    </location>
</feature>
<feature type="coiled-coil region" evidence="1">
    <location>
        <begin position="2674"/>
        <end position="2793"/>
    </location>
</feature>
<feature type="coiled-coil region" evidence="1">
    <location>
        <begin position="2120"/>
        <end position="2164"/>
    </location>
</feature>
<feature type="coiled-coil region" evidence="1">
    <location>
        <begin position="4201"/>
        <end position="4375"/>
    </location>
</feature>
<feature type="coiled-coil region" evidence="1">
    <location>
        <begin position="1018"/>
        <end position="1105"/>
    </location>
</feature>
<dbReference type="InterPro" id="IPR026202">
    <property type="entry name" value="GOLGB1"/>
</dbReference>
<accession>A0A9W3AM83</accession>
<feature type="coiled-coil region" evidence="1">
    <location>
        <begin position="1680"/>
        <end position="1845"/>
    </location>
</feature>
<feature type="coiled-coil region" evidence="1">
    <location>
        <begin position="3475"/>
        <end position="3538"/>
    </location>
</feature>
<feature type="coiled-coil region" evidence="1">
    <location>
        <begin position="5558"/>
        <end position="5636"/>
    </location>
</feature>
<feature type="coiled-coil region" evidence="1">
    <location>
        <begin position="871"/>
        <end position="940"/>
    </location>
</feature>
<feature type="region of interest" description="Disordered" evidence="2">
    <location>
        <begin position="4116"/>
        <end position="4149"/>
    </location>
</feature>
<sequence length="5722" mass="658053">MLEKSESDMSQTLVCLQHKEVALSSQCEHLQMLCSEQSASLQSLECVRKDVENQLEEEHNHFISAQERCKSLELELVQNKMELVELQDTLQHLQSDKQNSNSKVEELNDQILALTSNLTEQTNRMTELTNDLANKNQELEELRLELCRLQEKLQHSEEHVLQLSSSLDKATQQYETVNSDLLVLTLSLQENKTELEKSQHSVDSLKTLLEEKSLEVSQLVCQLEKSQHSVDSLKTLLEEKSLEVSQLVCQLEKVCTEKHEMTSQHTALTQELHTNNTLVQEQTELFDGISQQLQETQQELDLKNKYINELKRSVEEQESHVKTFNEQFEDLVRVYLEMKDKCSALLAVSDDVIISTDSSSLESTFQTVVAKVNDLFQNLSAELNQTRRELLSKKDEMTLLCVALQENSSQLLMLQNELASVLSVLSCFKHDSVHQSNNLKETIVELSQQIDSYQSSLQDKDVCIQNYCDEIHLWQVKVGDLQSSLVELTSSHEQQMQALKDSNSSLENNLLTLTESYKNEMNSTQAILLEKEIELKELNQMRNTLLLGEEHWKEQCMKVNEEVKDLVTQCNNQAQELQLSVSLKEEMEVRVKNLVSRVECLEIELKDLVEANGLLKEEKDHLGQLLDDKSEELLSLQSRVSELNSQVKCLQEDNLAQQKEITSCQAQYRNNSQDLNLLSEKYKALEQEHRLVVNQVEEIQYTARTWEQELCALQMSCDETVSIQSVVQTVSTQVTSNTSQDILSSLPRVTSNTSQDILSSLQHIVSTFRRQIDKLKSDDHLKEQEIDQLKTELNEVKETVNIDRAASVEEMAGLQFELDKSLELLKKKDGEIQSLQEKLLSISSSSHEEVQQLASTADHYKNQLTECGHQITELTSIMSELNSTLKEEKAQKEELALRLSQTESTLEDTAHQLDAVTSQKLNLEKEQMSLAQKLTKLEEDLQGSLSDRKHLCHQIECLQSDLELSKTATADLTASNAKQQEVISELRASLTLANAETAGFEEALEAANKTIYSLESDNAQQQRYLDHLQTMLDKFQQEMKETVESLQLNSADKTQQISALETQLSVKMTVIKELETQLEEKHSLLTQLENKVEEEHIAKQEYQTKIMLLEAHVDEMRSHNENITLQSQQVNENLFQQVQQLELQLKNTQVELERKQESLISLETAYQQNTEHSNANMKRLESELLESKTSLDKYINKESENESRMKELHQELEKTLEEKNLLVVKCIDTESRLVQLLEQVADLHDKQQTLNTERDCLKSSCDQRQVSLETLKTQLNYETERLSELEKIKLSSEERIQLLLAEKDIISQQCLSQEERIQSLLAEKDTISQQCLSQEERIQSLLAEKDIISQQCLSQEERIQSLLAEKDTISQQCLSQEERIQSLLTEKDMISQQCLSQEERIQSLLAEKDKKSDEEAIETGELTSRLDLLSSQLDLKECEVEHLTQENQELTVSLNALQSQVSALSEEKKQVEDEKRVISESMQNAALVLRYQLESVSEDKEKLQLESQTVLQTLRHDNTSLQTQVTALNQTVSELAVQLEETKEESMTKLQELQTTKAQVEDKNKLLSEELNQHESKIQELEATCSELNDKLTMSSVKLKQVTSHLQDTITQLRSFVTEQSAIITVLQEDSMKQQDTEHSLLAIAASSNKVILEGRKSLNSLSQELEMLKQHSSFFYSENQSLELQLAEAKEMVQIVAEEKSRIKKELEDSISELYEAYDKSEKKLVEKEELFRALQAELHSKLEMLKERDDHLTEVTEKLTSLKEDFDQLNLDRDKELRLEESTKASLQKDLVELEEKCTQLELSLATNVKEFEKQLMESQERIAHLEQDLRIASSKLEQSILENEINKSEISSLHLEIETKLQESFKLHADLSSCQQELKQSQLLLEGVKSDCKQVEDENQEKLNKLAEEIKMSQETVQQFALEVSKLKQSLEDKAEEIAKLQLQHNLLASLIEELNEKLFSAETSNLLLERQLFKQRTVDQNTLAEMEKKMKLCEEDHNELLLEQRKWNEELADVKTQLTDKVDELSCVYKKHNDLNTSFLELSTELRDLKDIVHQHKLSDVDSEKLISVLENKHQEKDCLVRELCAQLRSSHQHVEAVQSELGDSISEITRKGIIIRDLESHIEVQVKAKEAMENEMSLLKENNRELQMMVDILKEEKQKNDQTLSRNLEKVNTALFEERTKNGKLQKGMREIKTTMHKLMKERQQVEENLSKKAESLHIASAKRKSELEEVTSSLGKCKTTQDNVHTLLATYLSEEKEAKASLQETKEKLEEKLVEFCDTKLHLSQLLEENVVTKSTLESTKEDIQTMQSSSKQSHEMLSALQLMLNGQVEENQSLRKALDELFMSLKRLESIVQTSKEDFQSESEKCLKLSNELKESLQTQHRLQEDVTSVRSQLTQALTLVSENDVKLTQQAAVCEQLNIELNTLSSHHSSHMLQCTLEKENLENSCALVGENLEAEKQKNTHLEKEKLQTMEENSLLRERIESTSLEIEEWKKENSLLKERVESVGIEIEYLKKENGLLKERVESSGLELEELRIENVTDKDLLTEIGNQLKEARCSYEESISKIARLEEELTKTADAMSKLCQLERILLERENEKDELKCCLDQSNLELDELRQQRNIAMASLELCQDKITASEHTIKLLLKEQWSASAESKLLKDELSSMLLIKAALEHQLEEVEATLVLLTKSVESSELENKLALDKLFVEFSVSQQCLSEIKLEQEATQCEVKKLLAERDEVHQQLERCENVKLLLSAELDTAQSLYTQQVERYTQTCQELSQAKTLLEKEIGKSGKLEAELKAKELEYLSLVASKQETNDRLLAEHQDGTKDLIKLCEVKDQELLNLREMNTSYVHQINECQSVIHDLQQEQDNRRDSEEILKVQLQMLENEVNQYRQETGQVELLSNELSALRESYHSQCSMLSKLSTDKYHMELSKIGAEEALTSLVRECLDMVDVFVNILSQESQESSSDIQSLTVSGNAAELDESLPTIAEPLADLETMKTQLKHKFGQLKKGLNTLLSDKAALEKDQKKLISLLDEAIAEREKTESNLQETKSSCDCLREEMLEMSQELQRLQSVLHEKEISAELMSQVKETFRHDVEELKSSLNVLTEQIFLERKEKELLADVLEVCEERNLSLESELSNFKMKSIKEIHHFQKRHNEYERHCQDLETECNLLKQSLNDLKSDLSNLSAHNEELQEHVEILEEEKRNVQLDLESLEKQKDKDVKALSLVLSQAESEHQNLEKECVQLKETLSASESESLKLSAQVELLKQQLDSLGATHEEQLSNLGEELASAKDVNTRLQETLDKTVQEKLEVMQELGLISSEKTLCQDQLSEQNNVVKYLQEIVSEKDVELSSLRTKINELVLALAHKETCIAELQTQVSSLTQSLAEMTQNYETSSDELNKKLVSLQDDYKVQELKMSELQIELISLQQKLLECQDSLQAASLSKSILEETLRTRESDFTESLQNVQRQLEEEVQAKVNILAQNEKEKKELEGKANQLKSDYEHQITELMTELTNARQQAQLANNIVQTMQNSSSQKEQETMNELFSKSEEILVLQRQLEVSLKEQDKVKSDLEASLIEQAKVKSDLEASLIEQGKVKSELEASSIEQDKVKSELEASLIEQDKVKSELKESLMELDKIKSDIVLSEQLYSQTKTELEQHFDQVRDFLHATLGLEECTLNDCWNALASTLTTMIAEKQYLTEQMVDLNHKLSSLEEEKKDGLQRLSEFQAREDEQSENERLCSNLKKRTEEFERLQETFSQLEKQKREVEERYSSLQNEHVKLNDLYSTLQNEHVKLNDSYSSLQNEHVKLNDLYSTLQNEHVKLNDSYSSLQNEHVKLNDSYSTLQNEHVKLNDSYSSLQNEHVKLNDSYSSLQNEHVKLNDLYSSLQNEHVKLNDLYSSLQNEHVKLNDLYSTLQNEHVKLNDSYSTLQNEHVKLNDLYSSLQNEHAKFNEDHQRLQDQLVAIQKLESSPNLSETISQKDSELLTKESHPLTQSEDIQSLTQEMLTKIVTEKDSKITFLLENMQEMEGRLIQLEEQNQSLVERHSSELDQVKQELISKEKAFQDKEMIAKKALATAKKLKFQFTQANKQLEEAKVTIDKLSREKEDQLTLDKSRDAVDSQVKETHTSNDEQTRAETLPELVSQPNESVPTEVMSLQEEVSTYREYCVQLQQQVQSLTDNVFDSDAKVKKYQRDLEQLEGVKEGLKMTVSEVEASYLQLQQELEKAQADHIATKEAMEQRCVILEEQAGQWKSFIKNLEQELQAKDNRIQQMNEELHQLHNVYLENTQFKLSLEGKEEELSSLLSELESKKEVLSKELNTSDQLRTLLSEEQDRLTLSERALEDKNEELSQLRESITQQTTDFELKEQSLLSQISFLDHQIEDHKHQLVEMTALLDKTQLARDQAVSHADNLQKRIDHQQTEISELNQMIDSFRVQELKAGEDKDEELKSLQAALAEFQHQVEDQRVQIDLLVSGDQVNDHNSINSQTIIDNLNQDIHSLKTQQEALESNYDLVLKEKLTLEEEHVRLKSELSGQLDIAKKMQGIVSDKLSQVEHIQSAYEKLESDFNRLSSERDHLVASIDSMRGEIEGLEQMIAESRLSESTAQEKVLKLQLERDQLKLELDKLKAKQALEKETVQHLASEGTQRDDLQRSPSAGKEPPAIASKLRACEAAYEKTKSQLQVAEVKCEKMLVKLKAFKDKNDKLQIQVDELQQQLAGNSPQRDSSLREERRRLEEQVISLNNKLRQIETYNGQLIFENASIKTQLKKEQESEHSYKSDLELSRAQCEALERQIVELKKELSDSALNFNTQIMDLTSKHDEEMAELKKEEELGKAVFSQEMSRLSEALDNSRREAQFAMTAEVAKVKETLNVEISSLQNALEASRSDCAHAEEERNTEQKNVITLKSELSNLKEEISKLNAQLEIAEVKALESETRVLKMKDELLEEERVRQVRVEGQAAVEHTELTSLKSQLETLQLQYTTLSHDNDSYQALVTSLTSSNAALKQECEQLRFKSKDSQSVQETDRLRQLLTEMEQERDELREEFEGVREELVELRREKVSLTQQLSELTTTVQQLTDKIVNLESLRSAQTPLNIEDNVKVERVLPLGQGVNITETEGIESKLSDLKEELSAALKENHQLKATVSGLNWKLEEACNLEQEVEDLQTELSSSNMEKKILSHDLEEVRGEMSALQTDKHLLMKEVERLSEIVDGQDRKGSGDGRPTKVQRSASEEVLQFLAAKDAEISQIQSLLDDQSKQVLTGLKEIELREGIIAEKEEQISKLQKEVLFLQMNLKELELKNSSLTAELKSADRELTKRLEHFNLKLDTVKSLEADFDSLNVDFNTVLEEKRDMAKEIEDLHNKIGQLMTQQQEVTFNQEQQEHVLREKEALQRRVVELETTEGSFLLENARMKQEVDRLRAVLQQAEFVKESLSSHQDSGVGGSLGKVQAQFSEVVEERNRIMIQLNDAEHRLKQREARCQQLAMQVSQLAEDRGYLNSQLANISKSLREKEQEWIAIRQQYGELYQAYIAVQSKTAELERRIALDSVQKELEEEETAAEADQVKGQTDQALKRIEELQSMYSNLEESHSALSTSLIRERTLREQLERELGEAQEQIKLLAAGENREVYLQLEEDNEMRIRETSTMLTRHGMGYCSRVHSWLKVKKDYFSFSSRQLTRVMRLRPGLRTIIWIYFAFIHFLLIGCFSGFL</sequence>
<protein>
    <submittedName>
        <fullName evidence="5">Golgin subfamily B member 1-like isoform X2</fullName>
    </submittedName>
</protein>
<feature type="coiled-coil region" evidence="1">
    <location>
        <begin position="2447"/>
        <end position="2516"/>
    </location>
</feature>
<feature type="coiled-coil region" evidence="1">
    <location>
        <begin position="2882"/>
        <end position="2919"/>
    </location>
</feature>
<keyword evidence="3" id="KW-0472">Membrane</keyword>
<evidence type="ECO:0000313" key="5">
    <source>
        <dbReference type="RefSeq" id="XP_055888417.1"/>
    </source>
</evidence>
<keyword evidence="1" id="KW-0175">Coiled coil</keyword>
<dbReference type="Proteomes" id="UP001165740">
    <property type="component" value="Chromosome 6"/>
</dbReference>
<dbReference type="RefSeq" id="XP_055888417.1">
    <property type="nucleotide sequence ID" value="XM_056032442.1"/>
</dbReference>
<feature type="coiled-coil region" evidence="1">
    <location>
        <begin position="1525"/>
        <end position="1591"/>
    </location>
</feature>
<feature type="compositionally biased region" description="Basic and acidic residues" evidence="2">
    <location>
        <begin position="4116"/>
        <end position="4147"/>
    </location>
</feature>
<feature type="coiled-coil region" evidence="1">
    <location>
        <begin position="2194"/>
        <end position="2221"/>
    </location>
</feature>
<feature type="coiled-coil region" evidence="1">
    <location>
        <begin position="5279"/>
        <end position="5327"/>
    </location>
</feature>
<feature type="coiled-coil region" evidence="1">
    <location>
        <begin position="772"/>
        <end position="838"/>
    </location>
</feature>
<evidence type="ECO:0000313" key="4">
    <source>
        <dbReference type="Proteomes" id="UP001165740"/>
    </source>
</evidence>
<feature type="coiled-coil region" evidence="1">
    <location>
        <begin position="3292"/>
        <end position="3319"/>
    </location>
</feature>
<feature type="coiled-coil region" evidence="1">
    <location>
        <begin position="2254"/>
        <end position="2285"/>
    </location>
</feature>
<feature type="coiled-coil region" evidence="1">
    <location>
        <begin position="5472"/>
        <end position="5506"/>
    </location>
</feature>
<dbReference type="PANTHER" id="PTHR18887">
    <property type="entry name" value="GOLGI-ASSOCIATED PROTEIN GCP360-RELATED"/>
    <property type="match status" value="1"/>
</dbReference>
<evidence type="ECO:0000256" key="3">
    <source>
        <dbReference type="SAM" id="Phobius"/>
    </source>
</evidence>